<keyword evidence="1" id="KW-1133">Transmembrane helix</keyword>
<dbReference type="EMBL" id="JBBPBN010000041">
    <property type="protein sequence ID" value="KAK8998204.1"/>
    <property type="molecule type" value="Genomic_DNA"/>
</dbReference>
<proteinExistence type="predicted"/>
<feature type="transmembrane region" description="Helical" evidence="1">
    <location>
        <begin position="70"/>
        <end position="96"/>
    </location>
</feature>
<accession>A0ABR2QC40</accession>
<evidence type="ECO:0008006" key="4">
    <source>
        <dbReference type="Google" id="ProtNLM"/>
    </source>
</evidence>
<name>A0ABR2QC40_9ROSI</name>
<evidence type="ECO:0000256" key="1">
    <source>
        <dbReference type="SAM" id="Phobius"/>
    </source>
</evidence>
<keyword evidence="3" id="KW-1185">Reference proteome</keyword>
<sequence>MHGCVETSVFLPRMNVSRIVYFSKVSDYAMQLCMLLIHNQCLILLYLSRMLCVVGPSLLEDGLKSIGMRLAIYLSVLLVVVELAMMRICIGVLVFYEYWHTFYL</sequence>
<evidence type="ECO:0000313" key="3">
    <source>
        <dbReference type="Proteomes" id="UP001396334"/>
    </source>
</evidence>
<keyword evidence="1" id="KW-0472">Membrane</keyword>
<organism evidence="2 3">
    <name type="scientific">Hibiscus sabdariffa</name>
    <name type="common">roselle</name>
    <dbReference type="NCBI Taxonomy" id="183260"/>
    <lineage>
        <taxon>Eukaryota</taxon>
        <taxon>Viridiplantae</taxon>
        <taxon>Streptophyta</taxon>
        <taxon>Embryophyta</taxon>
        <taxon>Tracheophyta</taxon>
        <taxon>Spermatophyta</taxon>
        <taxon>Magnoliopsida</taxon>
        <taxon>eudicotyledons</taxon>
        <taxon>Gunneridae</taxon>
        <taxon>Pentapetalae</taxon>
        <taxon>rosids</taxon>
        <taxon>malvids</taxon>
        <taxon>Malvales</taxon>
        <taxon>Malvaceae</taxon>
        <taxon>Malvoideae</taxon>
        <taxon>Hibiscus</taxon>
    </lineage>
</organism>
<gene>
    <name evidence="2" type="ORF">V6N11_083598</name>
</gene>
<reference evidence="2 3" key="1">
    <citation type="journal article" date="2024" name="G3 (Bethesda)">
        <title>Genome assembly of Hibiscus sabdariffa L. provides insights into metabolisms of medicinal natural products.</title>
        <authorList>
            <person name="Kim T."/>
        </authorList>
    </citation>
    <scope>NUCLEOTIDE SEQUENCE [LARGE SCALE GENOMIC DNA]</scope>
    <source>
        <strain evidence="2">TK-2024</strain>
        <tissue evidence="2">Old leaves</tissue>
    </source>
</reference>
<keyword evidence="1" id="KW-0812">Transmembrane</keyword>
<protein>
    <recommendedName>
        <fullName evidence="4">Transmembrane protein</fullName>
    </recommendedName>
</protein>
<dbReference type="Proteomes" id="UP001396334">
    <property type="component" value="Unassembled WGS sequence"/>
</dbReference>
<evidence type="ECO:0000313" key="2">
    <source>
        <dbReference type="EMBL" id="KAK8998204.1"/>
    </source>
</evidence>
<comment type="caution">
    <text evidence="2">The sequence shown here is derived from an EMBL/GenBank/DDBJ whole genome shotgun (WGS) entry which is preliminary data.</text>
</comment>